<comment type="function">
    <text evidence="7">Catalyzes the transfer of the diacylglyceryl group from phosphatidylglycerol to the sulfhydryl group of the N-terminal cysteine of a prolipoprotein, the first step in the formation of mature lipoproteins.</text>
</comment>
<feature type="compositionally biased region" description="Acidic residues" evidence="8">
    <location>
        <begin position="298"/>
        <end position="324"/>
    </location>
</feature>
<evidence type="ECO:0000313" key="9">
    <source>
        <dbReference type="EMBL" id="SEE16018.1"/>
    </source>
</evidence>
<keyword evidence="2 7" id="KW-1003">Cell membrane</keyword>
<dbReference type="Pfam" id="PF01790">
    <property type="entry name" value="LGT"/>
    <property type="match status" value="1"/>
</dbReference>
<evidence type="ECO:0000256" key="8">
    <source>
        <dbReference type="SAM" id="MobiDB-lite"/>
    </source>
</evidence>
<dbReference type="InterPro" id="IPR001640">
    <property type="entry name" value="Lgt"/>
</dbReference>
<feature type="region of interest" description="Disordered" evidence="8">
    <location>
        <begin position="284"/>
        <end position="395"/>
    </location>
</feature>
<sequence length="395" mass="41682">MTAVTAAVSLAREATVVAAGIPSPSQGTWYLGPLPIRAYAIAILAGIAVAAWISVRRYRARGGPEGAILDAIFLAVPLGIIGARIYHVFSSPDAYFGPDGNPWNAFAIWNGGLGIWGAIPAGAIGVWIALRRAGLRLSTVVDSMAPAVLIAQAIGRLGNYFNQELFGAPTTLPWGLQIDPSVLAAQGMDYPAGTLFHPTFLYELVWNLAMAAVLVWADRKFRLGHGRVFWLYVVVYTLGRVWIEMLRIDEAEMVLGLRLNVWTSILVGLVAVVIFIVLSRRHPEREPSPWLPGHEPDAGDTEDDTDDGVDTDTDTDTDSGDADGDSGHDSVNVADTADTAGPDVEQQHADGAAGTDGSDGGTEPDLSGSAAPSSSASGSPDETVASDEGRNDAPR</sequence>
<dbReference type="AlphaFoldDB" id="A0A1H5GLQ0"/>
<dbReference type="HAMAP" id="MF_01147">
    <property type="entry name" value="Lgt"/>
    <property type="match status" value="1"/>
</dbReference>
<evidence type="ECO:0000313" key="10">
    <source>
        <dbReference type="Proteomes" id="UP000199220"/>
    </source>
</evidence>
<evidence type="ECO:0000256" key="5">
    <source>
        <dbReference type="ARBA" id="ARBA00022989"/>
    </source>
</evidence>
<dbReference type="GO" id="GO:0005886">
    <property type="term" value="C:plasma membrane"/>
    <property type="evidence" value="ECO:0007669"/>
    <property type="project" value="UniProtKB-SubCell"/>
</dbReference>
<keyword evidence="10" id="KW-1185">Reference proteome</keyword>
<dbReference type="EMBL" id="FNTX01000001">
    <property type="protein sequence ID" value="SEE16018.1"/>
    <property type="molecule type" value="Genomic_DNA"/>
</dbReference>
<dbReference type="STRING" id="648782.SAMN04488554_1677"/>
<keyword evidence="4 7" id="KW-0812">Transmembrane</keyword>
<proteinExistence type="inferred from homology"/>
<evidence type="ECO:0000256" key="1">
    <source>
        <dbReference type="ARBA" id="ARBA00007150"/>
    </source>
</evidence>
<dbReference type="RefSeq" id="WP_342741459.1">
    <property type="nucleotide sequence ID" value="NZ_FNTX01000001.1"/>
</dbReference>
<dbReference type="PANTHER" id="PTHR30589">
    <property type="entry name" value="PROLIPOPROTEIN DIACYLGLYCERYL TRANSFERASE"/>
    <property type="match status" value="1"/>
</dbReference>
<dbReference type="PROSITE" id="PS01311">
    <property type="entry name" value="LGT"/>
    <property type="match status" value="1"/>
</dbReference>
<dbReference type="NCBIfam" id="TIGR00544">
    <property type="entry name" value="lgt"/>
    <property type="match status" value="1"/>
</dbReference>
<feature type="binding site" evidence="7">
    <location>
        <position position="156"/>
    </location>
    <ligand>
        <name>a 1,2-diacyl-sn-glycero-3-phospho-(1'-sn-glycerol)</name>
        <dbReference type="ChEBI" id="CHEBI:64716"/>
    </ligand>
</feature>
<feature type="transmembrane region" description="Helical" evidence="7">
    <location>
        <begin position="106"/>
        <end position="130"/>
    </location>
</feature>
<feature type="transmembrane region" description="Helical" evidence="7">
    <location>
        <begin position="137"/>
        <end position="155"/>
    </location>
</feature>
<protein>
    <recommendedName>
        <fullName evidence="7">Phosphatidylglycerol--prolipoprotein diacylglyceryl transferase</fullName>
        <ecNumber evidence="7">2.5.1.145</ecNumber>
    </recommendedName>
</protein>
<evidence type="ECO:0000256" key="7">
    <source>
        <dbReference type="HAMAP-Rule" id="MF_01147"/>
    </source>
</evidence>
<name>A0A1H5GLQ0_9MICO</name>
<reference evidence="10" key="1">
    <citation type="submission" date="2016-10" db="EMBL/GenBank/DDBJ databases">
        <authorList>
            <person name="Varghese N."/>
            <person name="Submissions S."/>
        </authorList>
    </citation>
    <scope>NUCLEOTIDE SEQUENCE [LARGE SCALE GENOMIC DNA]</scope>
    <source>
        <strain evidence="10">DSM 21368</strain>
    </source>
</reference>
<keyword evidence="9" id="KW-0449">Lipoprotein</keyword>
<feature type="transmembrane region" description="Helical" evidence="7">
    <location>
        <begin position="260"/>
        <end position="278"/>
    </location>
</feature>
<comment type="catalytic activity">
    <reaction evidence="7">
        <text>L-cysteinyl-[prolipoprotein] + a 1,2-diacyl-sn-glycero-3-phospho-(1'-sn-glycerol) = an S-1,2-diacyl-sn-glyceryl-L-cysteinyl-[prolipoprotein] + sn-glycerol 1-phosphate + H(+)</text>
        <dbReference type="Rhea" id="RHEA:56712"/>
        <dbReference type="Rhea" id="RHEA-COMP:14679"/>
        <dbReference type="Rhea" id="RHEA-COMP:14680"/>
        <dbReference type="ChEBI" id="CHEBI:15378"/>
        <dbReference type="ChEBI" id="CHEBI:29950"/>
        <dbReference type="ChEBI" id="CHEBI:57685"/>
        <dbReference type="ChEBI" id="CHEBI:64716"/>
        <dbReference type="ChEBI" id="CHEBI:140658"/>
        <dbReference type="EC" id="2.5.1.145"/>
    </reaction>
</comment>
<dbReference type="GO" id="GO:0008961">
    <property type="term" value="F:phosphatidylglycerol-prolipoprotein diacylglyceryl transferase activity"/>
    <property type="evidence" value="ECO:0007669"/>
    <property type="project" value="UniProtKB-UniRule"/>
</dbReference>
<evidence type="ECO:0000256" key="2">
    <source>
        <dbReference type="ARBA" id="ARBA00022475"/>
    </source>
</evidence>
<gene>
    <name evidence="7" type="primary">lgt</name>
    <name evidence="9" type="ORF">SAMN04488554_1677</name>
</gene>
<keyword evidence="5 7" id="KW-1133">Transmembrane helix</keyword>
<feature type="transmembrane region" description="Helical" evidence="7">
    <location>
        <begin position="229"/>
        <end position="248"/>
    </location>
</feature>
<accession>A0A1H5GLQ0</accession>
<keyword evidence="3 7" id="KW-0808">Transferase</keyword>
<dbReference type="Proteomes" id="UP000199220">
    <property type="component" value="Unassembled WGS sequence"/>
</dbReference>
<organism evidence="9 10">
    <name type="scientific">Ruania alba</name>
    <dbReference type="NCBI Taxonomy" id="648782"/>
    <lineage>
        <taxon>Bacteria</taxon>
        <taxon>Bacillati</taxon>
        <taxon>Actinomycetota</taxon>
        <taxon>Actinomycetes</taxon>
        <taxon>Micrococcales</taxon>
        <taxon>Ruaniaceae</taxon>
        <taxon>Ruania</taxon>
    </lineage>
</organism>
<dbReference type="GO" id="GO:0042158">
    <property type="term" value="P:lipoprotein biosynthetic process"/>
    <property type="evidence" value="ECO:0007669"/>
    <property type="project" value="UniProtKB-UniRule"/>
</dbReference>
<feature type="transmembrane region" description="Helical" evidence="7">
    <location>
        <begin position="200"/>
        <end position="217"/>
    </location>
</feature>
<comment type="similarity">
    <text evidence="1 7">Belongs to the Lgt family.</text>
</comment>
<comment type="pathway">
    <text evidence="7">Protein modification; lipoprotein biosynthesis (diacylglyceryl transfer).</text>
</comment>
<evidence type="ECO:0000256" key="4">
    <source>
        <dbReference type="ARBA" id="ARBA00022692"/>
    </source>
</evidence>
<feature type="compositionally biased region" description="Low complexity" evidence="8">
    <location>
        <begin position="367"/>
        <end position="380"/>
    </location>
</feature>
<comment type="subcellular location">
    <subcellularLocation>
        <location evidence="7">Cell membrane</location>
        <topology evidence="7">Multi-pass membrane protein</topology>
    </subcellularLocation>
</comment>
<dbReference type="EC" id="2.5.1.145" evidence="7"/>
<dbReference type="UniPathway" id="UPA00664"/>
<feature type="transmembrane region" description="Helical" evidence="7">
    <location>
        <begin position="34"/>
        <end position="55"/>
    </location>
</feature>
<evidence type="ECO:0000256" key="3">
    <source>
        <dbReference type="ARBA" id="ARBA00022679"/>
    </source>
</evidence>
<dbReference type="PANTHER" id="PTHR30589:SF0">
    <property type="entry name" value="PHOSPHATIDYLGLYCEROL--PROLIPOPROTEIN DIACYLGLYCERYL TRANSFERASE"/>
    <property type="match status" value="1"/>
</dbReference>
<keyword evidence="6 7" id="KW-0472">Membrane</keyword>
<feature type="transmembrane region" description="Helical" evidence="7">
    <location>
        <begin position="67"/>
        <end position="86"/>
    </location>
</feature>
<evidence type="ECO:0000256" key="6">
    <source>
        <dbReference type="ARBA" id="ARBA00023136"/>
    </source>
</evidence>